<name>A0A7C2M2V1_9FLAO</name>
<dbReference type="InterPro" id="IPR051049">
    <property type="entry name" value="Dienelactone_hydrolase-like"/>
</dbReference>
<proteinExistence type="predicted"/>
<feature type="domain" description="Dienelactone hydrolase" evidence="1">
    <location>
        <begin position="20"/>
        <end position="157"/>
    </location>
</feature>
<dbReference type="PANTHER" id="PTHR46623">
    <property type="entry name" value="CARBOXYMETHYLENEBUTENOLIDASE-RELATED"/>
    <property type="match status" value="1"/>
</dbReference>
<gene>
    <name evidence="2" type="ORF">ENO10_06860</name>
</gene>
<dbReference type="Proteomes" id="UP000885753">
    <property type="component" value="Unassembled WGS sequence"/>
</dbReference>
<feature type="non-terminal residue" evidence="2">
    <location>
        <position position="1"/>
    </location>
</feature>
<dbReference type="GO" id="GO:0016787">
    <property type="term" value="F:hydrolase activity"/>
    <property type="evidence" value="ECO:0007669"/>
    <property type="project" value="InterPro"/>
</dbReference>
<dbReference type="AlphaFoldDB" id="A0A7C2M2V1"/>
<dbReference type="Gene3D" id="3.40.50.1820">
    <property type="entry name" value="alpha/beta hydrolase"/>
    <property type="match status" value="1"/>
</dbReference>
<evidence type="ECO:0000313" key="2">
    <source>
        <dbReference type="EMBL" id="HER40923.1"/>
    </source>
</evidence>
<accession>A0A7C2M2V1</accession>
<dbReference type="Pfam" id="PF01738">
    <property type="entry name" value="DLH"/>
    <property type="match status" value="1"/>
</dbReference>
<reference evidence="2" key="1">
    <citation type="journal article" date="2020" name="mSystems">
        <title>Genome- and Community-Level Interaction Insights into Carbon Utilization and Element Cycling Functions of Hydrothermarchaeota in Hydrothermal Sediment.</title>
        <authorList>
            <person name="Zhou Z."/>
            <person name="Liu Y."/>
            <person name="Xu W."/>
            <person name="Pan J."/>
            <person name="Luo Z.H."/>
            <person name="Li M."/>
        </authorList>
    </citation>
    <scope>NUCLEOTIDE SEQUENCE [LARGE SCALE GENOMIC DNA]</scope>
    <source>
        <strain evidence="2">SpSt-1235</strain>
    </source>
</reference>
<protein>
    <recommendedName>
        <fullName evidence="1">Dienelactone hydrolase domain-containing protein</fullName>
    </recommendedName>
</protein>
<organism evidence="2">
    <name type="scientific">Salinimicrobium catena</name>
    <dbReference type="NCBI Taxonomy" id="390640"/>
    <lineage>
        <taxon>Bacteria</taxon>
        <taxon>Pseudomonadati</taxon>
        <taxon>Bacteroidota</taxon>
        <taxon>Flavobacteriia</taxon>
        <taxon>Flavobacteriales</taxon>
        <taxon>Flavobacteriaceae</taxon>
        <taxon>Salinimicrobium</taxon>
    </lineage>
</organism>
<dbReference type="SUPFAM" id="SSF53474">
    <property type="entry name" value="alpha/beta-Hydrolases"/>
    <property type="match status" value="1"/>
</dbReference>
<evidence type="ECO:0000259" key="1">
    <source>
        <dbReference type="Pfam" id="PF01738"/>
    </source>
</evidence>
<dbReference type="InterPro" id="IPR029058">
    <property type="entry name" value="AB_hydrolase_fold"/>
</dbReference>
<dbReference type="EMBL" id="DSEE01000495">
    <property type="protein sequence ID" value="HER40923.1"/>
    <property type="molecule type" value="Genomic_DNA"/>
</dbReference>
<dbReference type="PANTHER" id="PTHR46623:SF6">
    <property type="entry name" value="ALPHA_BETA-HYDROLASES SUPERFAMILY PROTEIN"/>
    <property type="match status" value="1"/>
</dbReference>
<comment type="caution">
    <text evidence="2">The sequence shown here is derived from an EMBL/GenBank/DDBJ whole genome shotgun (WGS) entry which is preliminary data.</text>
</comment>
<sequence length="159" mass="17407">YKDDNPELAGEEANWSRWQAAVRSTVNFLVEDTSIVKGSVGLLGYSLGSFLAVSIASSIPEVKGVVEYFGGGSEDKDELESQVAGFPPLLILHGEEDQSVPVSRAYALRDAVLAQGGEVEMKIYPGAGHGFNGPWLPNYSKEYDIDSFQRTVDFFRRNL</sequence>
<dbReference type="InterPro" id="IPR002925">
    <property type="entry name" value="Dienelactn_hydro"/>
</dbReference>